<feature type="transmembrane region" description="Helical" evidence="6">
    <location>
        <begin position="82"/>
        <end position="108"/>
    </location>
</feature>
<dbReference type="Gene3D" id="1.20.1070.10">
    <property type="entry name" value="Rhodopsin 7-helix transmembrane proteins"/>
    <property type="match status" value="1"/>
</dbReference>
<name>H2KSZ5_CLOSI</name>
<feature type="region of interest" description="Disordered" evidence="5">
    <location>
        <begin position="494"/>
        <end position="524"/>
    </location>
</feature>
<dbReference type="SUPFAM" id="SSF81321">
    <property type="entry name" value="Family A G protein-coupled receptor-like"/>
    <property type="match status" value="1"/>
</dbReference>
<keyword evidence="3 6" id="KW-1133">Transmembrane helix</keyword>
<feature type="transmembrane region" description="Helical" evidence="6">
    <location>
        <begin position="48"/>
        <end position="70"/>
    </location>
</feature>
<organism evidence="8 9">
    <name type="scientific">Clonorchis sinensis</name>
    <name type="common">Chinese liver fluke</name>
    <dbReference type="NCBI Taxonomy" id="79923"/>
    <lineage>
        <taxon>Eukaryota</taxon>
        <taxon>Metazoa</taxon>
        <taxon>Spiralia</taxon>
        <taxon>Lophotrochozoa</taxon>
        <taxon>Platyhelminthes</taxon>
        <taxon>Trematoda</taxon>
        <taxon>Digenea</taxon>
        <taxon>Opisthorchiida</taxon>
        <taxon>Opisthorchiata</taxon>
        <taxon>Opisthorchiidae</taxon>
        <taxon>Clonorchis</taxon>
    </lineage>
</organism>
<evidence type="ECO:0000256" key="5">
    <source>
        <dbReference type="SAM" id="MobiDB-lite"/>
    </source>
</evidence>
<gene>
    <name evidence="8" type="ORF">CLF_110930</name>
</gene>
<feature type="domain" description="G-protein coupled receptors family 1 profile" evidence="7">
    <location>
        <begin position="18"/>
        <end position="273"/>
    </location>
</feature>
<keyword evidence="9" id="KW-1185">Reference proteome</keyword>
<evidence type="ECO:0000259" key="7">
    <source>
        <dbReference type="PROSITE" id="PS50262"/>
    </source>
</evidence>
<protein>
    <recommendedName>
        <fullName evidence="7">G-protein coupled receptors family 1 profile domain-containing protein</fullName>
    </recommendedName>
</protein>
<comment type="subcellular location">
    <subcellularLocation>
        <location evidence="1">Membrane</location>
    </subcellularLocation>
</comment>
<accession>H2KSZ5</accession>
<feature type="transmembrane region" description="Helical" evidence="6">
    <location>
        <begin position="168"/>
        <end position="194"/>
    </location>
</feature>
<dbReference type="PROSITE" id="PS50262">
    <property type="entry name" value="G_PROTEIN_RECEP_F1_2"/>
    <property type="match status" value="1"/>
</dbReference>
<feature type="transmembrane region" description="Helical" evidence="6">
    <location>
        <begin position="6"/>
        <end position="27"/>
    </location>
</feature>
<dbReference type="EMBL" id="DF143575">
    <property type="protein sequence ID" value="GAA42520.2"/>
    <property type="molecule type" value="Genomic_DNA"/>
</dbReference>
<feature type="transmembrane region" description="Helical" evidence="6">
    <location>
        <begin position="120"/>
        <end position="141"/>
    </location>
</feature>
<feature type="transmembrane region" description="Helical" evidence="6">
    <location>
        <begin position="215"/>
        <end position="237"/>
    </location>
</feature>
<reference evidence="8" key="1">
    <citation type="journal article" date="2011" name="Genome Biol.">
        <title>The draft genome of the carcinogenic human liver fluke Clonorchis sinensis.</title>
        <authorList>
            <person name="Wang X."/>
            <person name="Chen W."/>
            <person name="Huang Y."/>
            <person name="Sun J."/>
            <person name="Men J."/>
            <person name="Liu H."/>
            <person name="Luo F."/>
            <person name="Guo L."/>
            <person name="Lv X."/>
            <person name="Deng C."/>
            <person name="Zhou C."/>
            <person name="Fan Y."/>
            <person name="Li X."/>
            <person name="Huang L."/>
            <person name="Hu Y."/>
            <person name="Liang C."/>
            <person name="Hu X."/>
            <person name="Xu J."/>
            <person name="Yu X."/>
        </authorList>
    </citation>
    <scope>NUCLEOTIDE SEQUENCE [LARGE SCALE GENOMIC DNA]</scope>
    <source>
        <strain evidence="8">Henan</strain>
    </source>
</reference>
<dbReference type="AlphaFoldDB" id="H2KSZ5"/>
<evidence type="ECO:0000256" key="4">
    <source>
        <dbReference type="ARBA" id="ARBA00023136"/>
    </source>
</evidence>
<evidence type="ECO:0000256" key="2">
    <source>
        <dbReference type="ARBA" id="ARBA00022692"/>
    </source>
</evidence>
<evidence type="ECO:0000256" key="3">
    <source>
        <dbReference type="ARBA" id="ARBA00022989"/>
    </source>
</evidence>
<sequence>MDQLVNLIIGVNAVGLMANTTEIVFLVKTRKSKKFYSRMDVVQTSVDLLSNFVTIAPYLSINSTPYYSIWNEIRCSTLRTQTMLWVLISIRAQLNTFLAIYLYIKLLFPFMKIQDKTKSFVAIMLATMTFSALISVFPHVFELTHNVDLGECVSYREHAFDPTKRTGLFLSITVLFSVVQNFISPMFLTTYFYQKVFTEYRTKEKSASSTVYKEVRFLSTVNTTLFITCHCFSYMAMVLGRFLNKLDFTPDSQVFNAAVICSSAYPTMRPIVSLFYRKSYRHAISEPLLKCFEKVFPESQRESVRKEPDCSVDEYRKWYGVGQIASEIPWFDPWTLPGEIQFSFINWQTSLCTTYLCEIIIISQLSWTTWQYLSIVLPSRGMASKHRKYVTAERFLTLEDSVNTESRGVTMGNTDPFGVLSQCRFCLEVGSKCQATEVMKQETRGTEGNFWRHGTLRLVRSTDALNWTQLTHHYVQMTYSFTGILNEIQISDSQTKKQGTAGGRINKGHKPEPREVNDRGHPSIDQTARAGEARLTIHVVIDQSGHRITEQLMEPTDRTTNGDRRLTPATSM</sequence>
<reference key="2">
    <citation type="submission" date="2011-10" db="EMBL/GenBank/DDBJ databases">
        <title>The genome and transcriptome sequence of Clonorchis sinensis provide insights into the carcinogenic liver fluke.</title>
        <authorList>
            <person name="Wang X."/>
            <person name="Huang Y."/>
            <person name="Chen W."/>
            <person name="Liu H."/>
            <person name="Guo L."/>
            <person name="Chen Y."/>
            <person name="Luo F."/>
            <person name="Zhou W."/>
            <person name="Sun J."/>
            <person name="Mao Q."/>
            <person name="Liang P."/>
            <person name="Zhou C."/>
            <person name="Tian Y."/>
            <person name="Men J."/>
            <person name="Lv X."/>
            <person name="Huang L."/>
            <person name="Zhou J."/>
            <person name="Hu Y."/>
            <person name="Li R."/>
            <person name="Zhang F."/>
            <person name="Lei H."/>
            <person name="Li X."/>
            <person name="Hu X."/>
            <person name="Liang C."/>
            <person name="Xu J."/>
            <person name="Wu Z."/>
            <person name="Yu X."/>
        </authorList>
    </citation>
    <scope>NUCLEOTIDE SEQUENCE</scope>
    <source>
        <strain>Henan</strain>
    </source>
</reference>
<dbReference type="Proteomes" id="UP000008909">
    <property type="component" value="Unassembled WGS sequence"/>
</dbReference>
<evidence type="ECO:0000256" key="1">
    <source>
        <dbReference type="ARBA" id="ARBA00004370"/>
    </source>
</evidence>
<evidence type="ECO:0000256" key="6">
    <source>
        <dbReference type="SAM" id="Phobius"/>
    </source>
</evidence>
<evidence type="ECO:0000313" key="8">
    <source>
        <dbReference type="EMBL" id="GAA42520.2"/>
    </source>
</evidence>
<evidence type="ECO:0000313" key="9">
    <source>
        <dbReference type="Proteomes" id="UP000008909"/>
    </source>
</evidence>
<proteinExistence type="predicted"/>
<keyword evidence="2 6" id="KW-0812">Transmembrane</keyword>
<dbReference type="GO" id="GO:0016020">
    <property type="term" value="C:membrane"/>
    <property type="evidence" value="ECO:0007669"/>
    <property type="project" value="UniProtKB-SubCell"/>
</dbReference>
<keyword evidence="4 6" id="KW-0472">Membrane</keyword>
<feature type="compositionally biased region" description="Basic and acidic residues" evidence="5">
    <location>
        <begin position="509"/>
        <end position="522"/>
    </location>
</feature>
<dbReference type="InterPro" id="IPR017452">
    <property type="entry name" value="GPCR_Rhodpsn_7TM"/>
</dbReference>